<feature type="transmembrane region" description="Helical" evidence="9">
    <location>
        <begin position="91"/>
        <end position="114"/>
    </location>
</feature>
<comment type="subcellular location">
    <subcellularLocation>
        <location evidence="1 9">Cell inner membrane</location>
        <topology evidence="1 9">Multi-pass membrane protein</topology>
    </subcellularLocation>
</comment>
<gene>
    <name evidence="11" type="ORF">CJP73_03290</name>
</gene>
<keyword evidence="2 9" id="KW-0813">Transport</keyword>
<dbReference type="InterPro" id="IPR007387">
    <property type="entry name" value="TRAP_DctQ"/>
</dbReference>
<keyword evidence="3" id="KW-1003">Cell membrane</keyword>
<dbReference type="RefSeq" id="WP_114420306.1">
    <property type="nucleotide sequence ID" value="NZ_NQYH01000001.1"/>
</dbReference>
<evidence type="ECO:0000259" key="10">
    <source>
        <dbReference type="Pfam" id="PF04290"/>
    </source>
</evidence>
<evidence type="ECO:0000313" key="11">
    <source>
        <dbReference type="EMBL" id="RIY42470.1"/>
    </source>
</evidence>
<dbReference type="GO" id="GO:0022857">
    <property type="term" value="F:transmembrane transporter activity"/>
    <property type="evidence" value="ECO:0007669"/>
    <property type="project" value="UniProtKB-UniRule"/>
</dbReference>
<comment type="subunit">
    <text evidence="9">The complex comprises the extracytoplasmic solute receptor protein and the two transmembrane proteins.</text>
</comment>
<dbReference type="InterPro" id="IPR055348">
    <property type="entry name" value="DctQ"/>
</dbReference>
<dbReference type="OrthoDB" id="9795655at2"/>
<evidence type="ECO:0000256" key="8">
    <source>
        <dbReference type="ARBA" id="ARBA00038436"/>
    </source>
</evidence>
<comment type="similarity">
    <text evidence="8 9">Belongs to the TRAP transporter small permease family.</text>
</comment>
<evidence type="ECO:0000256" key="6">
    <source>
        <dbReference type="ARBA" id="ARBA00022989"/>
    </source>
</evidence>
<keyword evidence="4 9" id="KW-0997">Cell inner membrane</keyword>
<evidence type="ECO:0000256" key="4">
    <source>
        <dbReference type="ARBA" id="ARBA00022519"/>
    </source>
</evidence>
<dbReference type="PANTHER" id="PTHR35011">
    <property type="entry name" value="2,3-DIKETO-L-GULONATE TRAP TRANSPORTER SMALL PERMEASE PROTEIN YIAM"/>
    <property type="match status" value="1"/>
</dbReference>
<comment type="caution">
    <text evidence="11">The sequence shown here is derived from an EMBL/GenBank/DDBJ whole genome shotgun (WGS) entry which is preliminary data.</text>
</comment>
<reference evidence="11 12" key="1">
    <citation type="submission" date="2017-08" db="EMBL/GenBank/DDBJ databases">
        <title>Pusillimonas indicus sp. nov., a member of the family Alcaligenaceae isolated from surface seawater.</title>
        <authorList>
            <person name="Li J."/>
        </authorList>
    </citation>
    <scope>NUCLEOTIDE SEQUENCE [LARGE SCALE GENOMIC DNA]</scope>
    <source>
        <strain evidence="11 12">L52-1-41</strain>
    </source>
</reference>
<comment type="function">
    <text evidence="9">Part of the tripartite ATP-independent periplasmic (TRAP) transport system.</text>
</comment>
<evidence type="ECO:0000256" key="2">
    <source>
        <dbReference type="ARBA" id="ARBA00022448"/>
    </source>
</evidence>
<evidence type="ECO:0000313" key="12">
    <source>
        <dbReference type="Proteomes" id="UP000266206"/>
    </source>
</evidence>
<evidence type="ECO:0000256" key="9">
    <source>
        <dbReference type="RuleBase" id="RU369079"/>
    </source>
</evidence>
<organism evidence="11 12">
    <name type="scientific">Neopusillimonas maritima</name>
    <dbReference type="NCBI Taxonomy" id="2026239"/>
    <lineage>
        <taxon>Bacteria</taxon>
        <taxon>Pseudomonadati</taxon>
        <taxon>Pseudomonadota</taxon>
        <taxon>Betaproteobacteria</taxon>
        <taxon>Burkholderiales</taxon>
        <taxon>Alcaligenaceae</taxon>
        <taxon>Neopusillimonas</taxon>
    </lineage>
</organism>
<protein>
    <recommendedName>
        <fullName evidence="9">TRAP transporter small permease protein</fullName>
    </recommendedName>
</protein>
<evidence type="ECO:0000256" key="1">
    <source>
        <dbReference type="ARBA" id="ARBA00004429"/>
    </source>
</evidence>
<keyword evidence="7 9" id="KW-0472">Membrane</keyword>
<feature type="transmembrane region" description="Helical" evidence="9">
    <location>
        <begin position="21"/>
        <end position="39"/>
    </location>
</feature>
<evidence type="ECO:0000256" key="3">
    <source>
        <dbReference type="ARBA" id="ARBA00022475"/>
    </source>
</evidence>
<feature type="domain" description="Tripartite ATP-independent periplasmic transporters DctQ component" evidence="10">
    <location>
        <begin position="30"/>
        <end position="159"/>
    </location>
</feature>
<dbReference type="EMBL" id="NQYH01000001">
    <property type="protein sequence ID" value="RIY42470.1"/>
    <property type="molecule type" value="Genomic_DNA"/>
</dbReference>
<accession>A0A3A1Z0A6</accession>
<dbReference type="PANTHER" id="PTHR35011:SF4">
    <property type="entry name" value="SLL1102 PROTEIN"/>
    <property type="match status" value="1"/>
</dbReference>
<dbReference type="GO" id="GO:0005886">
    <property type="term" value="C:plasma membrane"/>
    <property type="evidence" value="ECO:0007669"/>
    <property type="project" value="UniProtKB-SubCell"/>
</dbReference>
<proteinExistence type="inferred from homology"/>
<feature type="transmembrane region" description="Helical" evidence="9">
    <location>
        <begin position="54"/>
        <end position="71"/>
    </location>
</feature>
<feature type="transmembrane region" description="Helical" evidence="9">
    <location>
        <begin position="134"/>
        <end position="154"/>
    </location>
</feature>
<sequence length="197" mass="21522">MRGLLALSRFLDGVNTVVGQLVSWVILIVVIVSATNAVFRKAFDMSSNAWLELQWYMFGAIFLLASGYTLLKNGHVRVDIINARLSERTQIKIDIFGILVLFLPVCIYILLLSVPQAVDSYLLHETSSNAGGLIRWPVKALIPLGFLLLSAAGVSHLIKCVGFLTGQCPNPNRPEGSKTAEERLADEIAANAQAKTK</sequence>
<evidence type="ECO:0000256" key="7">
    <source>
        <dbReference type="ARBA" id="ARBA00023136"/>
    </source>
</evidence>
<dbReference type="Proteomes" id="UP000266206">
    <property type="component" value="Unassembled WGS sequence"/>
</dbReference>
<evidence type="ECO:0000256" key="5">
    <source>
        <dbReference type="ARBA" id="ARBA00022692"/>
    </source>
</evidence>
<keyword evidence="6 9" id="KW-1133">Transmembrane helix</keyword>
<keyword evidence="5 9" id="KW-0812">Transmembrane</keyword>
<name>A0A3A1Z0A6_9BURK</name>
<dbReference type="Pfam" id="PF04290">
    <property type="entry name" value="DctQ"/>
    <property type="match status" value="1"/>
</dbReference>
<dbReference type="AlphaFoldDB" id="A0A3A1Z0A6"/>